<dbReference type="Proteomes" id="UP000550787">
    <property type="component" value="Unassembled WGS sequence"/>
</dbReference>
<protein>
    <submittedName>
        <fullName evidence="1">DUF937 domain-containing protein</fullName>
    </submittedName>
</protein>
<evidence type="ECO:0000313" key="2">
    <source>
        <dbReference type="Proteomes" id="UP000550787"/>
    </source>
</evidence>
<reference evidence="1 2" key="1">
    <citation type="submission" date="2020-04" db="EMBL/GenBank/DDBJ databases">
        <title>Description of novel Gluconacetobacter.</title>
        <authorList>
            <person name="Sombolestani A."/>
        </authorList>
    </citation>
    <scope>NUCLEOTIDE SEQUENCE [LARGE SCALE GENOMIC DNA]</scope>
    <source>
        <strain evidence="1 2">LMG 7603</strain>
    </source>
</reference>
<comment type="caution">
    <text evidence="1">The sequence shown here is derived from an EMBL/GenBank/DDBJ whole genome shotgun (WGS) entry which is preliminary data.</text>
</comment>
<dbReference type="SUPFAM" id="SSF140804">
    <property type="entry name" value="YidB-like"/>
    <property type="match status" value="1"/>
</dbReference>
<dbReference type="InterPro" id="IPR027405">
    <property type="entry name" value="YidB-like"/>
</dbReference>
<dbReference type="RefSeq" id="WP_012227234.1">
    <property type="nucleotide sequence ID" value="NZ_JABEQG010000008.1"/>
</dbReference>
<dbReference type="EMBL" id="JABEQG010000008">
    <property type="protein sequence ID" value="MBB2155935.1"/>
    <property type="molecule type" value="Genomic_DNA"/>
</dbReference>
<evidence type="ECO:0000313" key="1">
    <source>
        <dbReference type="EMBL" id="MBB2155935.1"/>
    </source>
</evidence>
<proteinExistence type="predicted"/>
<dbReference type="InterPro" id="IPR045372">
    <property type="entry name" value="YidB"/>
</dbReference>
<gene>
    <name evidence="1" type="ORF">HLH33_06370</name>
</gene>
<dbReference type="AlphaFoldDB" id="A0A7W4FDV2"/>
<sequence length="119" mass="12468">MAGLFDGLMNTVTELADKFGLTDQLHQHLGELTSPQGISTLLAQAEQAGLGDKVRSWIGNGQNLPVSPDELRSILSNQQVQAMVDRTGLPASTLLPALAQFLPAAVNQQTPNGQPPAAG</sequence>
<organism evidence="1 2">
    <name type="scientific">Gluconacetobacter diazotrophicus</name>
    <name type="common">Acetobacter diazotrophicus</name>
    <dbReference type="NCBI Taxonomy" id="33996"/>
    <lineage>
        <taxon>Bacteria</taxon>
        <taxon>Pseudomonadati</taxon>
        <taxon>Pseudomonadota</taxon>
        <taxon>Alphaproteobacteria</taxon>
        <taxon>Acetobacterales</taxon>
        <taxon>Acetobacteraceae</taxon>
        <taxon>Gluconacetobacter</taxon>
    </lineage>
</organism>
<name>A0A7W4FDV2_GLUDI</name>
<dbReference type="OMA" id="WVSTGQN"/>
<dbReference type="Pfam" id="PF20159">
    <property type="entry name" value="YidB"/>
    <property type="match status" value="1"/>
</dbReference>
<dbReference type="Gene3D" id="1.10.10.690">
    <property type="entry name" value="YidB-like"/>
    <property type="match status" value="1"/>
</dbReference>
<accession>A0A7W4FDV2</accession>